<dbReference type="AlphaFoldDB" id="A0AAT9FKT4"/>
<dbReference type="KEGG" id="osu:NT6N_16070"/>
<proteinExistence type="predicted"/>
<dbReference type="SUPFAM" id="SSF49785">
    <property type="entry name" value="Galactose-binding domain-like"/>
    <property type="match status" value="1"/>
</dbReference>
<name>A0AAT9FKT4_9BACT</name>
<evidence type="ECO:0000256" key="1">
    <source>
        <dbReference type="SAM" id="SignalP"/>
    </source>
</evidence>
<accession>A0AAT9FKT4</accession>
<dbReference type="Gene3D" id="2.60.120.260">
    <property type="entry name" value="Galactose-binding domain-like"/>
    <property type="match status" value="1"/>
</dbReference>
<protein>
    <recommendedName>
        <fullName evidence="3">PEP-CTERM protein-sorting domain-containing protein</fullName>
    </recommendedName>
</protein>
<dbReference type="InterPro" id="IPR008979">
    <property type="entry name" value="Galactose-bd-like_sf"/>
</dbReference>
<feature type="signal peptide" evidence="1">
    <location>
        <begin position="1"/>
        <end position="23"/>
    </location>
</feature>
<dbReference type="EMBL" id="AP026866">
    <property type="protein sequence ID" value="BDS06567.1"/>
    <property type="molecule type" value="Genomic_DNA"/>
</dbReference>
<feature type="chain" id="PRO_5043568894" description="PEP-CTERM protein-sorting domain-containing protein" evidence="1">
    <location>
        <begin position="24"/>
        <end position="211"/>
    </location>
</feature>
<reference evidence="2" key="1">
    <citation type="submission" date="2024-07" db="EMBL/GenBank/DDBJ databases">
        <title>Complete genome sequence of Verrucomicrobiaceae bacterium NT6N.</title>
        <authorList>
            <person name="Huang C."/>
            <person name="Takami H."/>
            <person name="Hamasaki K."/>
        </authorList>
    </citation>
    <scope>NUCLEOTIDE SEQUENCE</scope>
    <source>
        <strain evidence="2">NT6N</strain>
    </source>
</reference>
<gene>
    <name evidence="2" type="ORF">NT6N_16070</name>
</gene>
<evidence type="ECO:0008006" key="3">
    <source>
        <dbReference type="Google" id="ProtNLM"/>
    </source>
</evidence>
<sequence>MKKTNPFLITACGIVSLIMPATAAIISQDGSLYTSVSGSPGAAGGDFGADNLFDQNLNIGDDPGSDADSGRSWAANATNPVVEFELDQVYIITDLVYGQRQFGNNQDRDKHTTANIWASETTAFTLTPPAGPADASIALNFTTAGDTFTNYNLSAPITGRYFYIQFIEAPNSGNTDPTGGSELRFQGDAVPEPSSALLASLSGLLLLRRRR</sequence>
<keyword evidence="1" id="KW-0732">Signal</keyword>
<evidence type="ECO:0000313" key="2">
    <source>
        <dbReference type="EMBL" id="BDS06567.1"/>
    </source>
</evidence>
<organism evidence="2">
    <name type="scientific">Oceaniferula spumae</name>
    <dbReference type="NCBI Taxonomy" id="2979115"/>
    <lineage>
        <taxon>Bacteria</taxon>
        <taxon>Pseudomonadati</taxon>
        <taxon>Verrucomicrobiota</taxon>
        <taxon>Verrucomicrobiia</taxon>
        <taxon>Verrucomicrobiales</taxon>
        <taxon>Verrucomicrobiaceae</taxon>
        <taxon>Oceaniferula</taxon>
    </lineage>
</organism>